<gene>
    <name evidence="1" type="ORF">JRQ81_013132</name>
</gene>
<dbReference type="AlphaFoldDB" id="A0A9Q1B4G8"/>
<dbReference type="EMBL" id="JAPFRF010000004">
    <property type="protein sequence ID" value="KAJ7335191.1"/>
    <property type="molecule type" value="Genomic_DNA"/>
</dbReference>
<name>A0A9Q1B4G8_9SAUR</name>
<organism evidence="1 2">
    <name type="scientific">Phrynocephalus forsythii</name>
    <dbReference type="NCBI Taxonomy" id="171643"/>
    <lineage>
        <taxon>Eukaryota</taxon>
        <taxon>Metazoa</taxon>
        <taxon>Chordata</taxon>
        <taxon>Craniata</taxon>
        <taxon>Vertebrata</taxon>
        <taxon>Euteleostomi</taxon>
        <taxon>Lepidosauria</taxon>
        <taxon>Squamata</taxon>
        <taxon>Bifurcata</taxon>
        <taxon>Unidentata</taxon>
        <taxon>Episquamata</taxon>
        <taxon>Toxicofera</taxon>
        <taxon>Iguania</taxon>
        <taxon>Acrodonta</taxon>
        <taxon>Agamidae</taxon>
        <taxon>Agaminae</taxon>
        <taxon>Phrynocephalus</taxon>
    </lineage>
</organism>
<protein>
    <submittedName>
        <fullName evidence="1">Uncharacterized protein</fullName>
    </submittedName>
</protein>
<dbReference type="Proteomes" id="UP001142489">
    <property type="component" value="Unassembled WGS sequence"/>
</dbReference>
<accession>A0A9Q1B4G8</accession>
<keyword evidence="2" id="KW-1185">Reference proteome</keyword>
<evidence type="ECO:0000313" key="2">
    <source>
        <dbReference type="Proteomes" id="UP001142489"/>
    </source>
</evidence>
<comment type="caution">
    <text evidence="1">The sequence shown here is derived from an EMBL/GenBank/DDBJ whole genome shotgun (WGS) entry which is preliminary data.</text>
</comment>
<proteinExistence type="predicted"/>
<reference evidence="1" key="1">
    <citation type="journal article" date="2023" name="DNA Res.">
        <title>Chromosome-level genome assembly of Phrynocephalus forsythii using third-generation DNA sequencing and Hi-C analysis.</title>
        <authorList>
            <person name="Qi Y."/>
            <person name="Zhao W."/>
            <person name="Zhao Y."/>
            <person name="Niu C."/>
            <person name="Cao S."/>
            <person name="Zhang Y."/>
        </authorList>
    </citation>
    <scope>NUCLEOTIDE SEQUENCE</scope>
    <source>
        <tissue evidence="1">Muscle</tissue>
    </source>
</reference>
<evidence type="ECO:0000313" key="1">
    <source>
        <dbReference type="EMBL" id="KAJ7335191.1"/>
    </source>
</evidence>
<sequence>MKDTADLRQPEKSVVSEHTLRQIEHEILLQDTEVLDNTTDDCVTKIRTVSTKKKKV</sequence>